<organism evidence="5 6">
    <name type="scientific">Streptomyces spiralis</name>
    <dbReference type="NCBI Taxonomy" id="66376"/>
    <lineage>
        <taxon>Bacteria</taxon>
        <taxon>Bacillati</taxon>
        <taxon>Actinomycetota</taxon>
        <taxon>Actinomycetes</taxon>
        <taxon>Kitasatosporales</taxon>
        <taxon>Streptomycetaceae</taxon>
        <taxon>Streptomyces</taxon>
    </lineage>
</organism>
<dbReference type="PANTHER" id="PTHR44858:SF1">
    <property type="entry name" value="UDP-N-ACETYLGLUCOSAMINE--PEPTIDE N-ACETYLGLUCOSAMINYLTRANSFERASE SPINDLY-RELATED"/>
    <property type="match status" value="1"/>
</dbReference>
<dbReference type="Pfam" id="PF13414">
    <property type="entry name" value="TPR_11"/>
    <property type="match status" value="1"/>
</dbReference>
<keyword evidence="4" id="KW-0175">Coiled coil</keyword>
<sequence>MAQARRSMQELIRQRRRTGFVGRNTERAAFRENFDFPPEDERHRFLFHVHGDAGVGKTFLVRELEQIARERGALTAYVDESVGSVPEAMAAIGRQLAARGFRCKELERLLAAHRERRHEAEAAVAGLAQQAEGPSAASTTAVRLGLAGIGLLPGAGPFVGAVDAARLAQGADRLRAGLSARLRSQDDVQLVLSPEQSLTPVLLGELTDIASQVPWVVLVLDTYEVTAPFLDGWLHDVMATDRYAGSLPANVVVVTAGQHRLDPARWSGFADFVQEVPLGPFTDAEARGLLAGKGVVAEPVVEEVMRLTGGLPVLVSTLAEARPTGREDVGDPSATAVERFLKWEEDPVRRAAALAGALPRRLDADVFRAAVDCSGEEAAPLFAWLRGMPFVSERGDGLRYHDLVRAPMLRLQRRLSPRGWAERHERLAEVFGGWRAQAAGDLRPDEQWEQETWRELRLEETYHLLCARRLTALGEALRDLVLACREDRVLGGRWARMLQDAGDVTDSGVLEEWGRRLGEALSDETSGLLTAMDLLLARPGLGVRGRAVAHAVRGRELRYDGEYRRALAEYDRALELDPELVRAHYGRGATLVLLADLPGALAAFDRADELAPETAWIIAERGEALRLLGRFQEALHECDRACALDPTDAYPLASRAACKHALEQYDAALADFDQALSLDEDYLWALVRRARLRRVREEWDEAFADLDRAAGLAPDSAWVASERGDAYRLAGRYEEAVTELGRVLTLDPGHESALASRGVALLELGRTEAALADLTRAVELAPGYSWALAMRARARRRLGDRDGMFEDLRRAADADPDADWIRLELADMYWATDRHDEADALYRGLLENEPRQAHALAGLGATRLARSDHAEALRFLDRALAIAPDLGWAYGQRARACLATGRTEQAMADLERCVVLESEADWARESAAELLIRCGRWSEALARLTEARRSASPDDDPLDHLWAEVYRNTGRPAAARRHAERLRRSAHPLAGTYQLAVTVGRFDGVRAAAPLWRELTRSLPGSGLDVVQQAMGRCFAGWGLGDWAQGDRALTELLARGPAWNDLAELAQVLRDLLQGPDAERDRIAPRLSAVAAARDAVQARYAL</sequence>
<dbReference type="SUPFAM" id="SSF52540">
    <property type="entry name" value="P-loop containing nucleoside triphosphate hydrolases"/>
    <property type="match status" value="1"/>
</dbReference>
<dbReference type="Proteomes" id="UP000641386">
    <property type="component" value="Unassembled WGS sequence"/>
</dbReference>
<feature type="coiled-coil region" evidence="4">
    <location>
        <begin position="103"/>
        <end position="130"/>
    </location>
</feature>
<feature type="repeat" description="TPR" evidence="3">
    <location>
        <begin position="717"/>
        <end position="750"/>
    </location>
</feature>
<protein>
    <recommendedName>
        <fullName evidence="7">Orc1-like AAA ATPase domain-containing protein</fullName>
    </recommendedName>
</protein>
<feature type="repeat" description="TPR" evidence="3">
    <location>
        <begin position="547"/>
        <end position="580"/>
    </location>
</feature>
<dbReference type="PROSITE" id="PS50005">
    <property type="entry name" value="TPR"/>
    <property type="match status" value="5"/>
</dbReference>
<keyword evidence="6" id="KW-1185">Reference proteome</keyword>
<comment type="caution">
    <text evidence="5">The sequence shown here is derived from an EMBL/GenBank/DDBJ whole genome shotgun (WGS) entry which is preliminary data.</text>
</comment>
<dbReference type="GO" id="GO:0009279">
    <property type="term" value="C:cell outer membrane"/>
    <property type="evidence" value="ECO:0007669"/>
    <property type="project" value="TreeGrafter"/>
</dbReference>
<dbReference type="GO" id="GO:0046813">
    <property type="term" value="P:receptor-mediated virion attachment to host cell"/>
    <property type="evidence" value="ECO:0007669"/>
    <property type="project" value="TreeGrafter"/>
</dbReference>
<name>A0A918ZYB1_9ACTN</name>
<evidence type="ECO:0000256" key="4">
    <source>
        <dbReference type="SAM" id="Coils"/>
    </source>
</evidence>
<dbReference type="SMART" id="SM00028">
    <property type="entry name" value="TPR"/>
    <property type="match status" value="10"/>
</dbReference>
<evidence type="ECO:0000256" key="1">
    <source>
        <dbReference type="ARBA" id="ARBA00022737"/>
    </source>
</evidence>
<evidence type="ECO:0000313" key="5">
    <source>
        <dbReference type="EMBL" id="GHE75331.1"/>
    </source>
</evidence>
<reference evidence="5" key="1">
    <citation type="journal article" date="2014" name="Int. J. Syst. Evol. Microbiol.">
        <title>Complete genome sequence of Corynebacterium casei LMG S-19264T (=DSM 44701T), isolated from a smear-ripened cheese.</title>
        <authorList>
            <consortium name="US DOE Joint Genome Institute (JGI-PGF)"/>
            <person name="Walter F."/>
            <person name="Albersmeier A."/>
            <person name="Kalinowski J."/>
            <person name="Ruckert C."/>
        </authorList>
    </citation>
    <scope>NUCLEOTIDE SEQUENCE</scope>
    <source>
        <strain evidence="5">JCM 3302</strain>
    </source>
</reference>
<dbReference type="AlphaFoldDB" id="A0A918ZYB1"/>
<feature type="repeat" description="TPR" evidence="3">
    <location>
        <begin position="581"/>
        <end position="614"/>
    </location>
</feature>
<keyword evidence="1" id="KW-0677">Repeat</keyword>
<evidence type="ECO:0000313" key="6">
    <source>
        <dbReference type="Proteomes" id="UP000641386"/>
    </source>
</evidence>
<gene>
    <name evidence="5" type="ORF">GCM10014715_32820</name>
</gene>
<evidence type="ECO:0008006" key="7">
    <source>
        <dbReference type="Google" id="ProtNLM"/>
    </source>
</evidence>
<dbReference type="Pfam" id="PF13432">
    <property type="entry name" value="TPR_16"/>
    <property type="match status" value="1"/>
</dbReference>
<evidence type="ECO:0000256" key="2">
    <source>
        <dbReference type="ARBA" id="ARBA00022803"/>
    </source>
</evidence>
<dbReference type="Gene3D" id="1.25.40.10">
    <property type="entry name" value="Tetratricopeptide repeat domain"/>
    <property type="match status" value="4"/>
</dbReference>
<evidence type="ECO:0000256" key="3">
    <source>
        <dbReference type="PROSITE-ProRule" id="PRU00339"/>
    </source>
</evidence>
<dbReference type="SUPFAM" id="SSF48452">
    <property type="entry name" value="TPR-like"/>
    <property type="match status" value="1"/>
</dbReference>
<accession>A0A918ZYB1</accession>
<dbReference type="Pfam" id="PF14559">
    <property type="entry name" value="TPR_19"/>
    <property type="match status" value="1"/>
</dbReference>
<dbReference type="InterPro" id="IPR050498">
    <property type="entry name" value="Ycf3"/>
</dbReference>
<dbReference type="EMBL" id="BNBC01000013">
    <property type="protein sequence ID" value="GHE75331.1"/>
    <property type="molecule type" value="Genomic_DNA"/>
</dbReference>
<dbReference type="InterPro" id="IPR027417">
    <property type="entry name" value="P-loop_NTPase"/>
</dbReference>
<feature type="repeat" description="TPR" evidence="3">
    <location>
        <begin position="751"/>
        <end position="784"/>
    </location>
</feature>
<dbReference type="InterPro" id="IPR011990">
    <property type="entry name" value="TPR-like_helical_dom_sf"/>
</dbReference>
<keyword evidence="2 3" id="KW-0802">TPR repeat</keyword>
<dbReference type="InterPro" id="IPR019734">
    <property type="entry name" value="TPR_rpt"/>
</dbReference>
<proteinExistence type="predicted"/>
<dbReference type="PANTHER" id="PTHR44858">
    <property type="entry name" value="TETRATRICOPEPTIDE REPEAT PROTEIN 6"/>
    <property type="match status" value="1"/>
</dbReference>
<feature type="repeat" description="TPR" evidence="3">
    <location>
        <begin position="853"/>
        <end position="886"/>
    </location>
</feature>
<reference evidence="5" key="2">
    <citation type="submission" date="2020-09" db="EMBL/GenBank/DDBJ databases">
        <authorList>
            <person name="Sun Q."/>
            <person name="Ohkuma M."/>
        </authorList>
    </citation>
    <scope>NUCLEOTIDE SEQUENCE</scope>
    <source>
        <strain evidence="5">JCM 3302</strain>
    </source>
</reference>